<sequence>MTNRRRLITTGLALGLAAPALLRPGRARADQPVPPLGEDGLHKPDWIVETFRDMRDDLTEANALGKRMLIMVEQRGCIYCTRMHETVYIDDEINRMLREDFFVVQMNLFGNIPVTDFDGTERDERDMMVRWNVVFTPTMLFMPDTVPESGTAAQNAVMMMPGAFERGTTRLMLRWVLEKGYEGDEHFQHYVARNLGGN</sequence>
<gene>
    <name evidence="3" type="ORF">DDE23_04540</name>
</gene>
<evidence type="ECO:0000256" key="1">
    <source>
        <dbReference type="SAM" id="SignalP"/>
    </source>
</evidence>
<feature type="signal peptide" evidence="1">
    <location>
        <begin position="1"/>
        <end position="29"/>
    </location>
</feature>
<dbReference type="Proteomes" id="UP000244810">
    <property type="component" value="Unassembled WGS sequence"/>
</dbReference>
<keyword evidence="4" id="KW-1185">Reference proteome</keyword>
<accession>A0A2T7UUS2</accession>
<reference evidence="3 4" key="1">
    <citation type="journal article" date="2011" name="Syst. Appl. Microbiol.">
        <title>Defluviimonas denitrificans gen. nov., sp. nov., and Pararhodobacter aggregans gen. nov., sp. nov., non-phototrophic Rhodobacteraceae from the biofilter of a marine aquaculture.</title>
        <authorList>
            <person name="Foesel B.U."/>
            <person name="Drake H.L."/>
            <person name="Schramm A."/>
        </authorList>
    </citation>
    <scope>NUCLEOTIDE SEQUENCE [LARGE SCALE GENOMIC DNA]</scope>
    <source>
        <strain evidence="3 4">D1-19</strain>
    </source>
</reference>
<dbReference type="EMBL" id="QDDR01000002">
    <property type="protein sequence ID" value="PVE48346.1"/>
    <property type="molecule type" value="Genomic_DNA"/>
</dbReference>
<feature type="chain" id="PRO_5015785678" evidence="1">
    <location>
        <begin position="30"/>
        <end position="198"/>
    </location>
</feature>
<dbReference type="SUPFAM" id="SSF52833">
    <property type="entry name" value="Thioredoxin-like"/>
    <property type="match status" value="1"/>
</dbReference>
<keyword evidence="1" id="KW-0732">Signal</keyword>
<dbReference type="RefSeq" id="WP_107750767.1">
    <property type="nucleotide sequence ID" value="NZ_QBKF01000002.1"/>
</dbReference>
<dbReference type="CDD" id="cd02951">
    <property type="entry name" value="SoxW"/>
    <property type="match status" value="1"/>
</dbReference>
<comment type="caution">
    <text evidence="3">The sequence shown here is derived from an EMBL/GenBank/DDBJ whole genome shotgun (WGS) entry which is preliminary data.</text>
</comment>
<evidence type="ECO:0000313" key="3">
    <source>
        <dbReference type="EMBL" id="PVE48346.1"/>
    </source>
</evidence>
<evidence type="ECO:0000259" key="2">
    <source>
        <dbReference type="Pfam" id="PF13098"/>
    </source>
</evidence>
<dbReference type="InterPro" id="IPR036249">
    <property type="entry name" value="Thioredoxin-like_sf"/>
</dbReference>
<evidence type="ECO:0000313" key="4">
    <source>
        <dbReference type="Proteomes" id="UP000244810"/>
    </source>
</evidence>
<dbReference type="Gene3D" id="3.40.30.10">
    <property type="entry name" value="Glutaredoxin"/>
    <property type="match status" value="1"/>
</dbReference>
<dbReference type="AlphaFoldDB" id="A0A2T7UUS2"/>
<feature type="domain" description="Thioredoxin-like fold" evidence="2">
    <location>
        <begin position="63"/>
        <end position="143"/>
    </location>
</feature>
<dbReference type="OrthoDB" id="9811036at2"/>
<protein>
    <submittedName>
        <fullName evidence="3">Thioredoxin</fullName>
    </submittedName>
</protein>
<organism evidence="3 4">
    <name type="scientific">Pararhodobacter aggregans</name>
    <dbReference type="NCBI Taxonomy" id="404875"/>
    <lineage>
        <taxon>Bacteria</taxon>
        <taxon>Pseudomonadati</taxon>
        <taxon>Pseudomonadota</taxon>
        <taxon>Alphaproteobacteria</taxon>
        <taxon>Rhodobacterales</taxon>
        <taxon>Paracoccaceae</taxon>
        <taxon>Pararhodobacter</taxon>
    </lineage>
</organism>
<dbReference type="InterPro" id="IPR012336">
    <property type="entry name" value="Thioredoxin-like_fold"/>
</dbReference>
<dbReference type="InterPro" id="IPR006311">
    <property type="entry name" value="TAT_signal"/>
</dbReference>
<proteinExistence type="predicted"/>
<dbReference type="PROSITE" id="PS51318">
    <property type="entry name" value="TAT"/>
    <property type="match status" value="1"/>
</dbReference>
<dbReference type="Pfam" id="PF13098">
    <property type="entry name" value="Thioredoxin_2"/>
    <property type="match status" value="1"/>
</dbReference>
<dbReference type="InterPro" id="IPR041737">
    <property type="entry name" value="SoxW"/>
</dbReference>
<name>A0A2T7UUS2_9RHOB</name>